<evidence type="ECO:0008006" key="4">
    <source>
        <dbReference type="Google" id="ProtNLM"/>
    </source>
</evidence>
<keyword evidence="3" id="KW-1185">Reference proteome</keyword>
<evidence type="ECO:0000256" key="1">
    <source>
        <dbReference type="SAM" id="MobiDB-lite"/>
    </source>
</evidence>
<dbReference type="EMBL" id="JTHE03000121">
    <property type="protein sequence ID" value="MCM1985355.1"/>
    <property type="molecule type" value="Genomic_DNA"/>
</dbReference>
<dbReference type="AlphaFoldDB" id="A0ABD4TBS7"/>
<dbReference type="Proteomes" id="UP000031561">
    <property type="component" value="Unassembled WGS sequence"/>
</dbReference>
<feature type="compositionally biased region" description="Polar residues" evidence="1">
    <location>
        <begin position="216"/>
        <end position="244"/>
    </location>
</feature>
<organism evidence="2 3">
    <name type="scientific">Lyngbya confervoides BDU141951</name>
    <dbReference type="NCBI Taxonomy" id="1574623"/>
    <lineage>
        <taxon>Bacteria</taxon>
        <taxon>Bacillati</taxon>
        <taxon>Cyanobacteriota</taxon>
        <taxon>Cyanophyceae</taxon>
        <taxon>Oscillatoriophycideae</taxon>
        <taxon>Oscillatoriales</taxon>
        <taxon>Microcoleaceae</taxon>
        <taxon>Lyngbya</taxon>
    </lineage>
</organism>
<evidence type="ECO:0000313" key="2">
    <source>
        <dbReference type="EMBL" id="MCM1985355.1"/>
    </source>
</evidence>
<accession>A0ABD4TBS7</accession>
<proteinExistence type="predicted"/>
<sequence length="287" mass="31293">MSRHLLLQPASWLVLCGLVSCRSLQQESVTPAPSINPSPVLRPSPVPAAGAQSVSFTVEVDSPADLAVKPGDFVKKGQLIAHREATRLALAQQQKAIQARLASLSSDVEHINPQLEERSLVQAQEQRAVAQTALEQYRRDSPWTDYARDTLPLAQEEAEQAQLEQNLRDAQTRVEVAQRQLQATQLKIQDYRQRQAQLRTQLQQQMSQVQSRLRALSSTPAPTTGVITAIQPSPGQQSPMQVQITMRPAATAPQNPPSQDPPQLPPTNPSPSTSGQGLTFPVLPGEG</sequence>
<dbReference type="PROSITE" id="PS51257">
    <property type="entry name" value="PROKAR_LIPOPROTEIN"/>
    <property type="match status" value="1"/>
</dbReference>
<gene>
    <name evidence="2" type="ORF">QQ91_0021290</name>
</gene>
<evidence type="ECO:0000313" key="3">
    <source>
        <dbReference type="Proteomes" id="UP000031561"/>
    </source>
</evidence>
<reference evidence="2 3" key="1">
    <citation type="journal article" date="2015" name="Genome Announc.">
        <title>Draft Genome Sequence of Filamentous Marine Cyanobacterium Lyngbya confervoides Strain BDU141951.</title>
        <authorList>
            <person name="Chandrababunaidu M.M."/>
            <person name="Sen D."/>
            <person name="Tripathy S."/>
        </authorList>
    </citation>
    <scope>NUCLEOTIDE SEQUENCE [LARGE SCALE GENOMIC DNA]</scope>
    <source>
        <strain evidence="2 3">BDU141951</strain>
    </source>
</reference>
<protein>
    <recommendedName>
        <fullName evidence="4">Membrane fusion protein biotin-lipoyl like domain-containing protein</fullName>
    </recommendedName>
</protein>
<feature type="compositionally biased region" description="Pro residues" evidence="1">
    <location>
        <begin position="254"/>
        <end position="269"/>
    </location>
</feature>
<name>A0ABD4TBS7_9CYAN</name>
<dbReference type="RefSeq" id="WP_250833432.1">
    <property type="nucleotide sequence ID" value="NZ_JTHE03000121.1"/>
</dbReference>
<comment type="caution">
    <text evidence="2">The sequence shown here is derived from an EMBL/GenBank/DDBJ whole genome shotgun (WGS) entry which is preliminary data.</text>
</comment>
<feature type="region of interest" description="Disordered" evidence="1">
    <location>
        <begin position="211"/>
        <end position="287"/>
    </location>
</feature>